<name>A0A9P6VLR0_9HELO</name>
<dbReference type="EMBL" id="VNKQ01000006">
    <property type="protein sequence ID" value="KAG0650327.1"/>
    <property type="molecule type" value="Genomic_DNA"/>
</dbReference>
<sequence length="228" mass="24581">MDGKAPGNIQLVAALQLDMAVVHWGAARQARLVVLTQTLAPIQVMSAVRATTLAPVDGIAALKAPAFLMVDNAAVQDSIVQQATLTISAPSLPTNTDSALGIAPPATTAVPTQASLSVIFTYYYYTITYYYISWYWTLYLEESTSTYATITTFTTISIYDTDSNAAYSSFLDVSETLTLSTPEAANGRGRNRSHGELVTAGALEGKYEQKRYEPACGFRALVDDRVVK</sequence>
<accession>A0A9P6VLR0</accession>
<dbReference type="AlphaFoldDB" id="A0A9P6VLR0"/>
<keyword evidence="2" id="KW-1185">Reference proteome</keyword>
<dbReference type="Proteomes" id="UP000785200">
    <property type="component" value="Unassembled WGS sequence"/>
</dbReference>
<evidence type="ECO:0000313" key="1">
    <source>
        <dbReference type="EMBL" id="KAG0650327.1"/>
    </source>
</evidence>
<proteinExistence type="predicted"/>
<organism evidence="1 2">
    <name type="scientific">Hyphodiscus hymeniophilus</name>
    <dbReference type="NCBI Taxonomy" id="353542"/>
    <lineage>
        <taxon>Eukaryota</taxon>
        <taxon>Fungi</taxon>
        <taxon>Dikarya</taxon>
        <taxon>Ascomycota</taxon>
        <taxon>Pezizomycotina</taxon>
        <taxon>Leotiomycetes</taxon>
        <taxon>Helotiales</taxon>
        <taxon>Hyphodiscaceae</taxon>
        <taxon>Hyphodiscus</taxon>
    </lineage>
</organism>
<protein>
    <submittedName>
        <fullName evidence="1">Uncharacterized protein</fullName>
    </submittedName>
</protein>
<gene>
    <name evidence="1" type="ORF">D0Z07_3029</name>
</gene>
<comment type="caution">
    <text evidence="1">The sequence shown here is derived from an EMBL/GenBank/DDBJ whole genome shotgun (WGS) entry which is preliminary data.</text>
</comment>
<reference evidence="1" key="1">
    <citation type="submission" date="2019-07" db="EMBL/GenBank/DDBJ databases">
        <title>Hyphodiscus hymeniophilus genome sequencing and assembly.</title>
        <authorList>
            <person name="Kramer G."/>
            <person name="Nodwell J."/>
        </authorList>
    </citation>
    <scope>NUCLEOTIDE SEQUENCE</scope>
    <source>
        <strain evidence="1">ATCC 34498</strain>
    </source>
</reference>
<evidence type="ECO:0000313" key="2">
    <source>
        <dbReference type="Proteomes" id="UP000785200"/>
    </source>
</evidence>